<dbReference type="Proteomes" id="UP001187531">
    <property type="component" value="Unassembled WGS sequence"/>
</dbReference>
<dbReference type="AlphaFoldDB" id="A0AA88I1N2"/>
<dbReference type="Gene3D" id="3.30.60.190">
    <property type="match status" value="1"/>
</dbReference>
<feature type="domain" description="HIT-type" evidence="2">
    <location>
        <begin position="3"/>
        <end position="35"/>
    </location>
</feature>
<dbReference type="EMBL" id="JAVRJZ010000013">
    <property type="protein sequence ID" value="KAK2714452.1"/>
    <property type="molecule type" value="Genomic_DNA"/>
</dbReference>
<protein>
    <recommendedName>
        <fullName evidence="2">HIT-type domain-containing protein</fullName>
    </recommendedName>
</protein>
<keyword evidence="1" id="KW-0479">Metal-binding</keyword>
<evidence type="ECO:0000259" key="2">
    <source>
        <dbReference type="PROSITE" id="PS51083"/>
    </source>
</evidence>
<dbReference type="PROSITE" id="PS51083">
    <property type="entry name" value="ZF_HIT"/>
    <property type="match status" value="1"/>
</dbReference>
<keyword evidence="4" id="KW-1185">Reference proteome</keyword>
<dbReference type="GO" id="GO:0008270">
    <property type="term" value="F:zinc ion binding"/>
    <property type="evidence" value="ECO:0007669"/>
    <property type="project" value="UniProtKB-UniRule"/>
</dbReference>
<name>A0AA88I1N2_ARTSF</name>
<accession>A0AA88I1N2</accession>
<dbReference type="SUPFAM" id="SSF144232">
    <property type="entry name" value="HIT/MYND zinc finger-like"/>
    <property type="match status" value="1"/>
</dbReference>
<keyword evidence="1" id="KW-0862">Zinc</keyword>
<dbReference type="InterPro" id="IPR007529">
    <property type="entry name" value="Znf_HIT"/>
</dbReference>
<dbReference type="CDD" id="cd23024">
    <property type="entry name" value="zf-HIT_ZNHIT2-3"/>
    <property type="match status" value="1"/>
</dbReference>
<keyword evidence="1" id="KW-0863">Zinc-finger</keyword>
<organism evidence="3 4">
    <name type="scientific">Artemia franciscana</name>
    <name type="common">Brine shrimp</name>
    <name type="synonym">Artemia sanfranciscana</name>
    <dbReference type="NCBI Taxonomy" id="6661"/>
    <lineage>
        <taxon>Eukaryota</taxon>
        <taxon>Metazoa</taxon>
        <taxon>Ecdysozoa</taxon>
        <taxon>Arthropoda</taxon>
        <taxon>Crustacea</taxon>
        <taxon>Branchiopoda</taxon>
        <taxon>Anostraca</taxon>
        <taxon>Artemiidae</taxon>
        <taxon>Artemia</taxon>
    </lineage>
</organism>
<comment type="caution">
    <text evidence="3">The sequence shown here is derived from an EMBL/GenBank/DDBJ whole genome shotgun (WGS) entry which is preliminary data.</text>
</comment>
<reference evidence="3" key="1">
    <citation type="submission" date="2023-07" db="EMBL/GenBank/DDBJ databases">
        <title>Chromosome-level genome assembly of Artemia franciscana.</title>
        <authorList>
            <person name="Jo E."/>
        </authorList>
    </citation>
    <scope>NUCLEOTIDE SEQUENCE</scope>
    <source>
        <tissue evidence="3">Whole body</tissue>
    </source>
</reference>
<evidence type="ECO:0000256" key="1">
    <source>
        <dbReference type="PROSITE-ProRule" id="PRU00453"/>
    </source>
</evidence>
<proteinExistence type="predicted"/>
<dbReference type="Pfam" id="PF04438">
    <property type="entry name" value="zf-HIT"/>
    <property type="match status" value="1"/>
</dbReference>
<evidence type="ECO:0000313" key="3">
    <source>
        <dbReference type="EMBL" id="KAK2714452.1"/>
    </source>
</evidence>
<dbReference type="Pfam" id="PF21373">
    <property type="entry name" value="ZNHIT3_C"/>
    <property type="match status" value="1"/>
</dbReference>
<dbReference type="InterPro" id="IPR048371">
    <property type="entry name" value="ZNHIT3_C"/>
</dbReference>
<gene>
    <name evidence="3" type="ORF">QYM36_008866</name>
</gene>
<evidence type="ECO:0000313" key="4">
    <source>
        <dbReference type="Proteomes" id="UP001187531"/>
    </source>
</evidence>
<sequence>MECQICNNNYFKYRCPICQIKYCSVDCFCNHKGSCAISEDVNTGANPSKEKSNQEFQFPTEDTVPKEKLEKLAESQKLKALLSNPHLRDMLQALGAAVNKEKAMQAAMLEPIFTEYADMVLEIVGEKL</sequence>